<name>A0A081P1G4_9BACL</name>
<dbReference type="AlphaFoldDB" id="A0A081P1G4"/>
<keyword evidence="3" id="KW-1185">Reference proteome</keyword>
<dbReference type="PANTHER" id="PTHR42678:SF34">
    <property type="entry name" value="OS04G0183300 PROTEIN"/>
    <property type="match status" value="1"/>
</dbReference>
<feature type="domain" description="Amidase" evidence="1">
    <location>
        <begin position="33"/>
        <end position="430"/>
    </location>
</feature>
<organism evidence="2 3">
    <name type="scientific">Paenibacillus tyrfis</name>
    <dbReference type="NCBI Taxonomy" id="1501230"/>
    <lineage>
        <taxon>Bacteria</taxon>
        <taxon>Bacillati</taxon>
        <taxon>Bacillota</taxon>
        <taxon>Bacilli</taxon>
        <taxon>Bacillales</taxon>
        <taxon>Paenibacillaceae</taxon>
        <taxon>Paenibacillus</taxon>
    </lineage>
</organism>
<accession>A0A081P1G4</accession>
<reference evidence="2 3" key="1">
    <citation type="submission" date="2014-06" db="EMBL/GenBank/DDBJ databases">
        <title>Draft genome sequence of Paenibacillus sp. MSt1.</title>
        <authorList>
            <person name="Aw Y.K."/>
            <person name="Ong K.S."/>
            <person name="Gan H.M."/>
            <person name="Lee S.M."/>
        </authorList>
    </citation>
    <scope>NUCLEOTIDE SEQUENCE [LARGE SCALE GENOMIC DNA]</scope>
    <source>
        <strain evidence="2 3">MSt1</strain>
    </source>
</reference>
<evidence type="ECO:0000313" key="3">
    <source>
        <dbReference type="Proteomes" id="UP000028123"/>
    </source>
</evidence>
<evidence type="ECO:0000313" key="2">
    <source>
        <dbReference type="EMBL" id="KEQ24537.1"/>
    </source>
</evidence>
<evidence type="ECO:0000259" key="1">
    <source>
        <dbReference type="Pfam" id="PF01425"/>
    </source>
</evidence>
<dbReference type="EMBL" id="JNVM01000016">
    <property type="protein sequence ID" value="KEQ24537.1"/>
    <property type="molecule type" value="Genomic_DNA"/>
</dbReference>
<protein>
    <submittedName>
        <fullName evidence="2">Amidase</fullName>
        <ecNumber evidence="2">3.5.1.4</ecNumber>
    </submittedName>
</protein>
<comment type="caution">
    <text evidence="2">The sequence shown here is derived from an EMBL/GenBank/DDBJ whole genome shotgun (WGS) entry which is preliminary data.</text>
</comment>
<dbReference type="Gene3D" id="3.90.1300.10">
    <property type="entry name" value="Amidase signature (AS) domain"/>
    <property type="match status" value="1"/>
</dbReference>
<dbReference type="eggNOG" id="COG0154">
    <property type="taxonomic scope" value="Bacteria"/>
</dbReference>
<dbReference type="NCBIfam" id="NF005300">
    <property type="entry name" value="PRK06828.1"/>
    <property type="match status" value="1"/>
</dbReference>
<gene>
    <name evidence="2" type="ORF">ET33_09700</name>
</gene>
<keyword evidence="2" id="KW-0378">Hydrolase</keyword>
<dbReference type="SUPFAM" id="SSF75304">
    <property type="entry name" value="Amidase signature (AS) enzymes"/>
    <property type="match status" value="1"/>
</dbReference>
<dbReference type="Proteomes" id="UP000028123">
    <property type="component" value="Unassembled WGS sequence"/>
</dbReference>
<dbReference type="PANTHER" id="PTHR42678">
    <property type="entry name" value="AMIDASE"/>
    <property type="match status" value="1"/>
</dbReference>
<sequence length="491" mass="51797">MAKHVYPVEEWVEEATVDNLQQAIESGERTAAELVQAYMARIAAYDKQGPALNAVLELNPDALAIAEALDVERRLQGPRGPLHGIPVLLKDNIDTADKMHTSAGSLALEGHYAASDAYLVKRLRAAGAVILGKANMTEWANFMTQGMPGGYSSRGGQVLNAYGSKLAAGGSSTGSGVAVAANLCALAVGTETSGSILSPAASSSVVGIKPTVGLISRSGIIPLAHSQDTAGPLARTVADAALLLGAIAGTDSADSITGASLGRVPADYRQFLDKDGLQGARIGIPRAVYHDKLGEEERRAFDAHVAALRLAGADVVDPADIPSAQEFASFHSSVFRYEFKADVNAYLSKLAPHLPVHSLREVIAFNAKYFERTLKYGQVTLMRAEETSGTLTEAEYVEDRLKDLRLSRAEGIDAAMAKHRLDALLFPGTSGAGIAAAAGYPSIAVPGGYTADGRPLAVTFTGQAYSEPVLIRLAYAFEQLGPQRRKPTWTR</sequence>
<proteinExistence type="predicted"/>
<dbReference type="InterPro" id="IPR036928">
    <property type="entry name" value="AS_sf"/>
</dbReference>
<dbReference type="RefSeq" id="WP_036685910.1">
    <property type="nucleotide sequence ID" value="NZ_JNVM01000016.1"/>
</dbReference>
<dbReference type="GO" id="GO:0004040">
    <property type="term" value="F:amidase activity"/>
    <property type="evidence" value="ECO:0007669"/>
    <property type="project" value="UniProtKB-EC"/>
</dbReference>
<dbReference type="OrthoDB" id="9811471at2"/>
<dbReference type="InterPro" id="IPR023631">
    <property type="entry name" value="Amidase_dom"/>
</dbReference>
<dbReference type="Pfam" id="PF01425">
    <property type="entry name" value="Amidase"/>
    <property type="match status" value="1"/>
</dbReference>
<dbReference type="EC" id="3.5.1.4" evidence="2"/>